<feature type="region of interest" description="Disordered" evidence="5">
    <location>
        <begin position="493"/>
        <end position="528"/>
    </location>
</feature>
<keyword evidence="2 6" id="KW-0812">Transmembrane</keyword>
<comment type="subcellular location">
    <subcellularLocation>
        <location evidence="1">Membrane</location>
        <topology evidence="1">Multi-pass membrane protein</topology>
    </subcellularLocation>
</comment>
<dbReference type="GeneID" id="38778023"/>
<dbReference type="CDD" id="cd20557">
    <property type="entry name" value="CYCLIN_ScPCL1-like"/>
    <property type="match status" value="1"/>
</dbReference>
<feature type="compositionally biased region" description="Basic and acidic residues" evidence="5">
    <location>
        <begin position="1229"/>
        <end position="1245"/>
    </location>
</feature>
<feature type="transmembrane region" description="Helical" evidence="6">
    <location>
        <begin position="872"/>
        <end position="891"/>
    </location>
</feature>
<dbReference type="Pfam" id="PF07690">
    <property type="entry name" value="MFS_1"/>
    <property type="match status" value="1"/>
</dbReference>
<feature type="transmembrane region" description="Helical" evidence="6">
    <location>
        <begin position="897"/>
        <end position="918"/>
    </location>
</feature>
<dbReference type="Gene3D" id="1.20.1250.20">
    <property type="entry name" value="MFS general substrate transporter like domains"/>
    <property type="match status" value="1"/>
</dbReference>
<keyword evidence="3 6" id="KW-1133">Transmembrane helix</keyword>
<feature type="transmembrane region" description="Helical" evidence="6">
    <location>
        <begin position="1034"/>
        <end position="1056"/>
    </location>
</feature>
<evidence type="ECO:0000313" key="8">
    <source>
        <dbReference type="EMBL" id="GBE81106.1"/>
    </source>
</evidence>
<feature type="transmembrane region" description="Helical" evidence="6">
    <location>
        <begin position="769"/>
        <end position="788"/>
    </location>
</feature>
<dbReference type="InterPro" id="IPR036259">
    <property type="entry name" value="MFS_trans_sf"/>
</dbReference>
<keyword evidence="4 6" id="KW-0472">Membrane</keyword>
<dbReference type="PANTHER" id="PTHR23501">
    <property type="entry name" value="MAJOR FACILITATOR SUPERFAMILY"/>
    <property type="match status" value="1"/>
</dbReference>
<dbReference type="OrthoDB" id="286814at2759"/>
<feature type="domain" description="Major facilitator superfamily (MFS) profile" evidence="7">
    <location>
        <begin position="704"/>
        <end position="1164"/>
    </location>
</feature>
<feature type="compositionally biased region" description="Polar residues" evidence="5">
    <location>
        <begin position="495"/>
        <end position="512"/>
    </location>
</feature>
<feature type="compositionally biased region" description="Polar residues" evidence="5">
    <location>
        <begin position="417"/>
        <end position="431"/>
    </location>
</feature>
<keyword evidence="9" id="KW-1185">Reference proteome</keyword>
<evidence type="ECO:0000256" key="4">
    <source>
        <dbReference type="ARBA" id="ARBA00023136"/>
    </source>
</evidence>
<dbReference type="EMBL" id="BFAD01000003">
    <property type="protein sequence ID" value="GBE81106.1"/>
    <property type="molecule type" value="Genomic_DNA"/>
</dbReference>
<name>A0A401GFY9_9APHY</name>
<dbReference type="GO" id="GO:0022857">
    <property type="term" value="F:transmembrane transporter activity"/>
    <property type="evidence" value="ECO:0007669"/>
    <property type="project" value="InterPro"/>
</dbReference>
<dbReference type="SUPFAM" id="SSF103473">
    <property type="entry name" value="MFS general substrate transporter"/>
    <property type="match status" value="1"/>
</dbReference>
<dbReference type="Proteomes" id="UP000287166">
    <property type="component" value="Unassembled WGS sequence"/>
</dbReference>
<feature type="transmembrane region" description="Helical" evidence="6">
    <location>
        <begin position="1140"/>
        <end position="1159"/>
    </location>
</feature>
<feature type="region of interest" description="Disordered" evidence="5">
    <location>
        <begin position="648"/>
        <end position="682"/>
    </location>
</feature>
<feature type="transmembrane region" description="Helical" evidence="6">
    <location>
        <begin position="701"/>
        <end position="719"/>
    </location>
</feature>
<feature type="transmembrane region" description="Helical" evidence="6">
    <location>
        <begin position="978"/>
        <end position="997"/>
    </location>
</feature>
<dbReference type="CDD" id="cd17502">
    <property type="entry name" value="MFS_Azr1_MDR_like"/>
    <property type="match status" value="1"/>
</dbReference>
<feature type="transmembrane region" description="Helical" evidence="6">
    <location>
        <begin position="1004"/>
        <end position="1022"/>
    </location>
</feature>
<feature type="transmembrane region" description="Helical" evidence="6">
    <location>
        <begin position="739"/>
        <end position="757"/>
    </location>
</feature>
<feature type="region of interest" description="Disordered" evidence="5">
    <location>
        <begin position="397"/>
        <end position="431"/>
    </location>
</feature>
<feature type="compositionally biased region" description="Low complexity" evidence="5">
    <location>
        <begin position="513"/>
        <end position="524"/>
    </location>
</feature>
<evidence type="ECO:0000256" key="6">
    <source>
        <dbReference type="SAM" id="Phobius"/>
    </source>
</evidence>
<dbReference type="InterPro" id="IPR011701">
    <property type="entry name" value="MFS"/>
</dbReference>
<evidence type="ECO:0000256" key="5">
    <source>
        <dbReference type="SAM" id="MobiDB-lite"/>
    </source>
</evidence>
<feature type="region of interest" description="Disordered" evidence="5">
    <location>
        <begin position="1204"/>
        <end position="1258"/>
    </location>
</feature>
<dbReference type="RefSeq" id="XP_027612019.1">
    <property type="nucleotide sequence ID" value="XM_027756218.1"/>
</dbReference>
<evidence type="ECO:0000256" key="3">
    <source>
        <dbReference type="ARBA" id="ARBA00022989"/>
    </source>
</evidence>
<proteinExistence type="predicted"/>
<dbReference type="STRING" id="139825.A0A401GFY9"/>
<feature type="transmembrane region" description="Helical" evidence="6">
    <location>
        <begin position="939"/>
        <end position="958"/>
    </location>
</feature>
<protein>
    <recommendedName>
        <fullName evidence="7">Major facilitator superfamily (MFS) profile domain-containing protein</fullName>
    </recommendedName>
</protein>
<sequence>MHAVSHTLSHRGPSASRARTRWQPYSAIALPSTTPTHTRNSPVNYLNTPASSVFVSPQTSDLNSAHELDRLKGQCLSQPSLAGHFRDVQKSRYVTRLVDQAVKSLCDIWDQEDIPHVFNTPVRNPCTADSVSIPRESCPGPVSTALFSARNIQLPSPITPTTRPSPLGCRSDSFAYTRHSSADSSRGTNLVPIKGFVHEVLRRSRTSAGVLQTALCYLEAVRSKIPEILRKEKSRQDEDEDNSGNDAPVVLDVVNPTFCDTPHGDDGYQSHKGSHNFDSFDAARVADGSFEAVCNTDPQTQFGLNYPTLLPCSSSQTCSPSIPPLPPLPSPLLCPRRTFLACLILASKFMQDRSYSNRAWAKLAGLPPREIGRCERALGDALGWRLWVGKSVNRPANGRSVARSSSDGNLLPGPTSAAASETRLNPSTSTFIAPTPVRTLSNTTLSGLRRYATMPTIPVRSSASNYDAFPEVLLATCGLPEEADANTFAAEMEATQPSEDVSPSMSTPTLTFSPMSSASSSSDSSGDRTIQMTTFTDLPTASPATFRYAPFVSGWDHTGVAATDLSIDTKAYDVPEFAMAGPKLPAIDPTVASRGPCNLPSLSDTLSVPRLRKGGEEFSMIYAAVYLAFLCSSAHRLLRSAGLSRNQSEMSTSRSGEAQLAPAPLKPVSTPGVEGTPAKVKHKPGASWQAKEELVLPKNRLPIVFFGLMACIFLAALDQTIVSTALPTIVAKLGGGKDYSWVGTAYLLAAAALSPMYGKLSDLAGRKPVLYTSIVFFLIGSALCGAAQNMTWLVVCRAIQGIGGGGIIQLVQITISDIVSLADRGKYGGFIGATWGIARPTGGLALALLFIFLNLNPHHGRPLREHLREFDFVGLILIIVGVVLLLLGFNFSQNGWSTAQTIAPLVVGVCLLVAASIYELYTTRSPIIPPRLFKVRTTAFLLISVLLHALAFFAGAYYLPVYFQVLGSSPTGSGVKMLPYSLGAAGTSAISGIIISYTKRWRPVMWFSWVVIVIGYGLMIQLSESSTKAEQVVYLLVAAIGIGCLFQAPLIGLQAAMPLKDMATSTATFIFIRTLGGTIGISIGEAIISSELRKKVAKIPGLNINTSPAALEQFVPQVKNIPDTATRIALQKAYCQAISVIWLVNTPLLGVGLILVLFVKGYTLERITIRSGEKSAEGPVNSSESEKSQTVGLPFIPAEEFGRIEAPASEARPSSPELAVEDDAADAEAEGKRRTPVEDLERGVGVEDTTTPGDVRAP</sequence>
<evidence type="ECO:0000313" key="9">
    <source>
        <dbReference type="Proteomes" id="UP000287166"/>
    </source>
</evidence>
<feature type="region of interest" description="Disordered" evidence="5">
    <location>
        <begin position="1"/>
        <end position="21"/>
    </location>
</feature>
<gene>
    <name evidence="8" type="ORF">SCP_0308310</name>
</gene>
<dbReference type="PANTHER" id="PTHR23501:SF102">
    <property type="entry name" value="DRUG TRANSPORTER, PUTATIVE (AFU_ORTHOLOGUE AFUA_3G08530)-RELATED"/>
    <property type="match status" value="1"/>
</dbReference>
<organism evidence="8 9">
    <name type="scientific">Sparassis crispa</name>
    <dbReference type="NCBI Taxonomy" id="139825"/>
    <lineage>
        <taxon>Eukaryota</taxon>
        <taxon>Fungi</taxon>
        <taxon>Dikarya</taxon>
        <taxon>Basidiomycota</taxon>
        <taxon>Agaricomycotina</taxon>
        <taxon>Agaricomycetes</taxon>
        <taxon>Polyporales</taxon>
        <taxon>Sparassidaceae</taxon>
        <taxon>Sparassis</taxon>
    </lineage>
</organism>
<evidence type="ECO:0000256" key="2">
    <source>
        <dbReference type="ARBA" id="ARBA00022692"/>
    </source>
</evidence>
<reference evidence="8 9" key="1">
    <citation type="journal article" date="2018" name="Sci. Rep.">
        <title>Genome sequence of the cauliflower mushroom Sparassis crispa (Hanabiratake) and its association with beneficial usage.</title>
        <authorList>
            <person name="Kiyama R."/>
            <person name="Furutani Y."/>
            <person name="Kawaguchi K."/>
            <person name="Nakanishi T."/>
        </authorList>
    </citation>
    <scope>NUCLEOTIDE SEQUENCE [LARGE SCALE GENOMIC DNA]</scope>
</reference>
<dbReference type="Gene3D" id="1.10.472.10">
    <property type="entry name" value="Cyclin-like"/>
    <property type="match status" value="1"/>
</dbReference>
<accession>A0A401GFY9</accession>
<feature type="compositionally biased region" description="Polar residues" evidence="5">
    <location>
        <begin position="1180"/>
        <end position="1191"/>
    </location>
</feature>
<dbReference type="AlphaFoldDB" id="A0A401GFY9"/>
<feature type="region of interest" description="Disordered" evidence="5">
    <location>
        <begin position="1173"/>
        <end position="1192"/>
    </location>
</feature>
<dbReference type="InParanoid" id="A0A401GFY9"/>
<dbReference type="PROSITE" id="PS50850">
    <property type="entry name" value="MFS"/>
    <property type="match status" value="1"/>
</dbReference>
<feature type="transmembrane region" description="Helical" evidence="6">
    <location>
        <begin position="830"/>
        <end position="852"/>
    </location>
</feature>
<evidence type="ECO:0000259" key="7">
    <source>
        <dbReference type="PROSITE" id="PS50850"/>
    </source>
</evidence>
<feature type="compositionally biased region" description="Acidic residues" evidence="5">
    <location>
        <begin position="1219"/>
        <end position="1228"/>
    </location>
</feature>
<dbReference type="InterPro" id="IPR020846">
    <property type="entry name" value="MFS_dom"/>
</dbReference>
<feature type="transmembrane region" description="Helical" evidence="6">
    <location>
        <begin position="1068"/>
        <end position="1088"/>
    </location>
</feature>
<evidence type="ECO:0000256" key="1">
    <source>
        <dbReference type="ARBA" id="ARBA00004141"/>
    </source>
</evidence>
<dbReference type="GO" id="GO:0005886">
    <property type="term" value="C:plasma membrane"/>
    <property type="evidence" value="ECO:0007669"/>
    <property type="project" value="TreeGrafter"/>
</dbReference>
<comment type="caution">
    <text evidence="8">The sequence shown here is derived from an EMBL/GenBank/DDBJ whole genome shotgun (WGS) entry which is preliminary data.</text>
</comment>